<comment type="caution">
    <text evidence="10">The sequence shown here is derived from an EMBL/GenBank/DDBJ whole genome shotgun (WGS) entry which is preliminary data.</text>
</comment>
<dbReference type="OrthoDB" id="187171at2759"/>
<name>A0A813H0K2_POLGL</name>
<keyword evidence="5 8" id="KW-1133">Transmembrane helix</keyword>
<comment type="subcellular location">
    <subcellularLocation>
        <location evidence="1">Membrane</location>
        <topology evidence="1">Multi-pass membrane protein</topology>
    </subcellularLocation>
</comment>
<feature type="non-terminal residue" evidence="10">
    <location>
        <position position="1"/>
    </location>
</feature>
<evidence type="ECO:0000256" key="4">
    <source>
        <dbReference type="ARBA" id="ARBA00022801"/>
    </source>
</evidence>
<evidence type="ECO:0008006" key="12">
    <source>
        <dbReference type="Google" id="ProtNLM"/>
    </source>
</evidence>
<dbReference type="GO" id="GO:0005789">
    <property type="term" value="C:endoplasmic reticulum membrane"/>
    <property type="evidence" value="ECO:0007669"/>
    <property type="project" value="TreeGrafter"/>
</dbReference>
<dbReference type="InterPro" id="IPR008901">
    <property type="entry name" value="ACER"/>
</dbReference>
<feature type="chain" id="PRO_5032920472" description="Alkaline ceramidase" evidence="9">
    <location>
        <begin position="17"/>
        <end position="226"/>
    </location>
</feature>
<organism evidence="10 11">
    <name type="scientific">Polarella glacialis</name>
    <name type="common">Dinoflagellate</name>
    <dbReference type="NCBI Taxonomy" id="89957"/>
    <lineage>
        <taxon>Eukaryota</taxon>
        <taxon>Sar</taxon>
        <taxon>Alveolata</taxon>
        <taxon>Dinophyceae</taxon>
        <taxon>Suessiales</taxon>
        <taxon>Suessiaceae</taxon>
        <taxon>Polarella</taxon>
    </lineage>
</organism>
<dbReference type="PANTHER" id="PTHR46187:SF3">
    <property type="entry name" value="ALKALINE CERAMIDASE 3"/>
    <property type="match status" value="1"/>
</dbReference>
<dbReference type="GO" id="GO:0071602">
    <property type="term" value="P:phytosphingosine biosynthetic process"/>
    <property type="evidence" value="ECO:0007669"/>
    <property type="project" value="TreeGrafter"/>
</dbReference>
<keyword evidence="4" id="KW-0378">Hydrolase</keyword>
<dbReference type="Pfam" id="PF05875">
    <property type="entry name" value="Ceramidase"/>
    <property type="match status" value="1"/>
</dbReference>
<keyword evidence="9" id="KW-0732">Signal</keyword>
<evidence type="ECO:0000256" key="3">
    <source>
        <dbReference type="ARBA" id="ARBA00022692"/>
    </source>
</evidence>
<dbReference type="EMBL" id="CAJNNV010030069">
    <property type="protein sequence ID" value="CAE8631228.1"/>
    <property type="molecule type" value="Genomic_DNA"/>
</dbReference>
<sequence>VMILLPAAFLLTHSAANDVVAIAFLEMSIAVGSICFHASLRYSMQLLDELPMLWYVLVCTVSFLRRLRGWRSLELPAAAVALTLTSGILLTEQHSTVHEVFRGLMSCTFSVCLVVIGWGSTAMVERLKLEVDDKRRWVPVMAERLHTAGFLCFVLSVMCWLADNYYCPLLRNLPGGLPYPHLHTWWHLLVALALYLSILICLQLYDRRDSEELAVQFRFGMPIVIG</sequence>
<dbReference type="GO" id="GO:0016811">
    <property type="term" value="F:hydrolase activity, acting on carbon-nitrogen (but not peptide) bonds, in linear amides"/>
    <property type="evidence" value="ECO:0007669"/>
    <property type="project" value="InterPro"/>
</dbReference>
<evidence type="ECO:0000256" key="8">
    <source>
        <dbReference type="SAM" id="Phobius"/>
    </source>
</evidence>
<keyword evidence="11" id="KW-1185">Reference proteome</keyword>
<dbReference type="Proteomes" id="UP000654075">
    <property type="component" value="Unassembled WGS sequence"/>
</dbReference>
<feature type="transmembrane region" description="Helical" evidence="8">
    <location>
        <begin position="103"/>
        <end position="124"/>
    </location>
</feature>
<dbReference type="PANTHER" id="PTHR46187">
    <property type="entry name" value="ALKALINE CERAMIDASE 3"/>
    <property type="match status" value="1"/>
</dbReference>
<feature type="binding site" evidence="7">
    <location>
        <position position="187"/>
    </location>
    <ligand>
        <name>Zn(2+)</name>
        <dbReference type="ChEBI" id="CHEBI:29105"/>
        <note>catalytic</note>
    </ligand>
</feature>
<dbReference type="AlphaFoldDB" id="A0A813H0K2"/>
<evidence type="ECO:0000256" key="2">
    <source>
        <dbReference type="ARBA" id="ARBA00009780"/>
    </source>
</evidence>
<comment type="similarity">
    <text evidence="2">Belongs to the alkaline ceramidase family.</text>
</comment>
<feature type="binding site" evidence="7">
    <location>
        <position position="183"/>
    </location>
    <ligand>
        <name>Zn(2+)</name>
        <dbReference type="ChEBI" id="CHEBI:29105"/>
        <note>catalytic</note>
    </ligand>
</feature>
<keyword evidence="7" id="KW-0862">Zinc</keyword>
<evidence type="ECO:0000256" key="5">
    <source>
        <dbReference type="ARBA" id="ARBA00022989"/>
    </source>
</evidence>
<reference evidence="10" key="1">
    <citation type="submission" date="2021-02" db="EMBL/GenBank/DDBJ databases">
        <authorList>
            <person name="Dougan E. K."/>
            <person name="Rhodes N."/>
            <person name="Thang M."/>
            <person name="Chan C."/>
        </authorList>
    </citation>
    <scope>NUCLEOTIDE SEQUENCE</scope>
</reference>
<keyword evidence="3 8" id="KW-0812">Transmembrane</keyword>
<proteinExistence type="inferred from homology"/>
<feature type="transmembrane region" description="Helical" evidence="8">
    <location>
        <begin position="75"/>
        <end position="91"/>
    </location>
</feature>
<feature type="transmembrane region" description="Helical" evidence="8">
    <location>
        <begin position="145"/>
        <end position="165"/>
    </location>
</feature>
<feature type="binding site" evidence="7">
    <location>
        <position position="37"/>
    </location>
    <ligand>
        <name>Zn(2+)</name>
        <dbReference type="ChEBI" id="CHEBI:29105"/>
        <note>catalytic</note>
    </ligand>
</feature>
<evidence type="ECO:0000313" key="10">
    <source>
        <dbReference type="EMBL" id="CAE8631228.1"/>
    </source>
</evidence>
<gene>
    <name evidence="10" type="ORF">PGLA1383_LOCUS47361</name>
</gene>
<dbReference type="GO" id="GO:0006672">
    <property type="term" value="P:ceramide metabolic process"/>
    <property type="evidence" value="ECO:0007669"/>
    <property type="project" value="InterPro"/>
</dbReference>
<evidence type="ECO:0000256" key="7">
    <source>
        <dbReference type="PIRSR" id="PIRSR608901-2"/>
    </source>
</evidence>
<feature type="signal peptide" evidence="9">
    <location>
        <begin position="1"/>
        <end position="16"/>
    </location>
</feature>
<evidence type="ECO:0000256" key="1">
    <source>
        <dbReference type="ARBA" id="ARBA00004141"/>
    </source>
</evidence>
<protein>
    <recommendedName>
        <fullName evidence="12">Alkaline ceramidase</fullName>
    </recommendedName>
</protein>
<evidence type="ECO:0000256" key="9">
    <source>
        <dbReference type="SAM" id="SignalP"/>
    </source>
</evidence>
<feature type="transmembrane region" description="Helical" evidence="8">
    <location>
        <begin position="185"/>
        <end position="205"/>
    </location>
</feature>
<dbReference type="GO" id="GO:0046872">
    <property type="term" value="F:metal ion binding"/>
    <property type="evidence" value="ECO:0007669"/>
    <property type="project" value="UniProtKB-KW"/>
</dbReference>
<evidence type="ECO:0000313" key="11">
    <source>
        <dbReference type="Proteomes" id="UP000654075"/>
    </source>
</evidence>
<accession>A0A813H0K2</accession>
<evidence type="ECO:0000256" key="6">
    <source>
        <dbReference type="ARBA" id="ARBA00023136"/>
    </source>
</evidence>
<keyword evidence="7" id="KW-0479">Metal-binding</keyword>
<comment type="cofactor">
    <cofactor evidence="7">
        <name>Zn(2+)</name>
        <dbReference type="ChEBI" id="CHEBI:29105"/>
    </cofactor>
</comment>
<keyword evidence="6 8" id="KW-0472">Membrane</keyword>